<comment type="cofactor">
    <cofactor evidence="1">
        <name>Mg(2+)</name>
        <dbReference type="ChEBI" id="CHEBI:18420"/>
    </cofactor>
</comment>
<dbReference type="InterPro" id="IPR011206">
    <property type="entry name" value="Citrate_lyase_beta/mcl1/mcl2"/>
</dbReference>
<feature type="binding site" evidence="4">
    <location>
        <position position="128"/>
    </location>
    <ligand>
        <name>substrate</name>
    </ligand>
</feature>
<reference evidence="7 8" key="1">
    <citation type="submission" date="2020-10" db="EMBL/GenBank/DDBJ databases">
        <title>Ca. Dormibacterota MAGs.</title>
        <authorList>
            <person name="Montgomery K."/>
        </authorList>
    </citation>
    <scope>NUCLEOTIDE SEQUENCE [LARGE SCALE GENOMIC DNA]</scope>
    <source>
        <strain evidence="7">SC8811_S16_3</strain>
    </source>
</reference>
<dbReference type="Pfam" id="PF03328">
    <property type="entry name" value="HpcH_HpaI"/>
    <property type="match status" value="1"/>
</dbReference>
<dbReference type="EMBL" id="JAEKNQ010000044">
    <property type="protein sequence ID" value="MBJ7603863.1"/>
    <property type="molecule type" value="Genomic_DNA"/>
</dbReference>
<dbReference type="InterPro" id="IPR040442">
    <property type="entry name" value="Pyrv_kinase-like_dom_sf"/>
</dbReference>
<dbReference type="RefSeq" id="WP_338180566.1">
    <property type="nucleotide sequence ID" value="NZ_JAEKNQ010000044.1"/>
</dbReference>
<feature type="binding site" evidence="5">
    <location>
        <position position="128"/>
    </location>
    <ligand>
        <name>Mg(2+)</name>
        <dbReference type="ChEBI" id="CHEBI:18420"/>
    </ligand>
</feature>
<evidence type="ECO:0000256" key="2">
    <source>
        <dbReference type="ARBA" id="ARBA00022723"/>
    </source>
</evidence>
<evidence type="ECO:0000256" key="1">
    <source>
        <dbReference type="ARBA" id="ARBA00001946"/>
    </source>
</evidence>
<evidence type="ECO:0000313" key="8">
    <source>
        <dbReference type="Proteomes" id="UP000620075"/>
    </source>
</evidence>
<gene>
    <name evidence="7" type="ORF">JF888_11815</name>
</gene>
<dbReference type="GO" id="GO:0016829">
    <property type="term" value="F:lyase activity"/>
    <property type="evidence" value="ECO:0007669"/>
    <property type="project" value="UniProtKB-KW"/>
</dbReference>
<sequence length="294" mass="31628">MTIRTMLFTPANHARHVEKALCGSVDAVILDLEDAVAIDLKPAARALLPDLLSGRRQKTPRVFVRVNALTTPFAFPDLVAAVRDGLSGIVLPKVESREQVATADWLIAQLEAEQGLAANSVELVPIIETAAGLTRLQEIGTASPRIRRLTFGAGDFTLDTNMEWSPGNEGVLWGRMQTVVGSRAAGLAPPLDTVYPTLPDGAGFEAECRQARRLGFEGKLCLHPDQVAIANQVFTPTGAEIAEAHRLLDAFELAVASGSASIQLDGRFIDYPIAERARRLIETRDSSSVEEAAL</sequence>
<comment type="caution">
    <text evidence="7">The sequence shown here is derived from an EMBL/GenBank/DDBJ whole genome shotgun (WGS) entry which is preliminary data.</text>
</comment>
<dbReference type="InterPro" id="IPR005000">
    <property type="entry name" value="Aldolase/citrate-lyase_domain"/>
</dbReference>
<evidence type="ECO:0000259" key="6">
    <source>
        <dbReference type="Pfam" id="PF03328"/>
    </source>
</evidence>
<dbReference type="Proteomes" id="UP000620075">
    <property type="component" value="Unassembled WGS sequence"/>
</dbReference>
<dbReference type="SUPFAM" id="SSF51621">
    <property type="entry name" value="Phosphoenolpyruvate/pyruvate domain"/>
    <property type="match status" value="1"/>
</dbReference>
<dbReference type="AlphaFoldDB" id="A0A934KJF8"/>
<dbReference type="Gene3D" id="3.20.20.60">
    <property type="entry name" value="Phosphoenolpyruvate-binding domains"/>
    <property type="match status" value="1"/>
</dbReference>
<dbReference type="GO" id="GO:0000287">
    <property type="term" value="F:magnesium ion binding"/>
    <property type="evidence" value="ECO:0007669"/>
    <property type="project" value="TreeGrafter"/>
</dbReference>
<evidence type="ECO:0000256" key="5">
    <source>
        <dbReference type="PIRSR" id="PIRSR015582-2"/>
    </source>
</evidence>
<accession>A0A934KJF8</accession>
<dbReference type="PANTHER" id="PTHR32308">
    <property type="entry name" value="LYASE BETA SUBUNIT, PUTATIVE (AFU_ORTHOLOGUE AFUA_4G13030)-RELATED"/>
    <property type="match status" value="1"/>
</dbReference>
<feature type="domain" description="HpcH/HpaI aldolase/citrate lyase" evidence="6">
    <location>
        <begin position="4"/>
        <end position="224"/>
    </location>
</feature>
<keyword evidence="7" id="KW-0456">Lyase</keyword>
<evidence type="ECO:0000256" key="4">
    <source>
        <dbReference type="PIRSR" id="PIRSR015582-1"/>
    </source>
</evidence>
<feature type="binding site" evidence="4">
    <location>
        <position position="65"/>
    </location>
    <ligand>
        <name>substrate</name>
    </ligand>
</feature>
<organism evidence="7 8">
    <name type="scientific">Candidatus Dormiibacter inghamiae</name>
    <dbReference type="NCBI Taxonomy" id="3127013"/>
    <lineage>
        <taxon>Bacteria</taxon>
        <taxon>Bacillati</taxon>
        <taxon>Candidatus Dormiibacterota</taxon>
        <taxon>Candidatus Dormibacteria</taxon>
        <taxon>Candidatus Dormibacterales</taxon>
        <taxon>Candidatus Dormibacteraceae</taxon>
        <taxon>Candidatus Dormiibacter</taxon>
    </lineage>
</organism>
<protein>
    <submittedName>
        <fullName evidence="7">CoA ester lyase</fullName>
    </submittedName>
</protein>
<dbReference type="PIRSF" id="PIRSF015582">
    <property type="entry name" value="Cit_lyase_B"/>
    <property type="match status" value="1"/>
</dbReference>
<evidence type="ECO:0000256" key="3">
    <source>
        <dbReference type="ARBA" id="ARBA00022842"/>
    </source>
</evidence>
<dbReference type="PANTHER" id="PTHR32308:SF10">
    <property type="entry name" value="CITRATE LYASE SUBUNIT BETA"/>
    <property type="match status" value="1"/>
</dbReference>
<evidence type="ECO:0000313" key="7">
    <source>
        <dbReference type="EMBL" id="MBJ7603863.1"/>
    </source>
</evidence>
<dbReference type="InterPro" id="IPR015813">
    <property type="entry name" value="Pyrv/PenolPyrv_kinase-like_dom"/>
</dbReference>
<dbReference type="GO" id="GO:0006107">
    <property type="term" value="P:oxaloacetate metabolic process"/>
    <property type="evidence" value="ECO:0007669"/>
    <property type="project" value="TreeGrafter"/>
</dbReference>
<proteinExistence type="predicted"/>
<keyword evidence="3 5" id="KW-0460">Magnesium</keyword>
<feature type="binding site" evidence="5">
    <location>
        <position position="155"/>
    </location>
    <ligand>
        <name>Mg(2+)</name>
        <dbReference type="ChEBI" id="CHEBI:18420"/>
    </ligand>
</feature>
<keyword evidence="2 5" id="KW-0479">Metal-binding</keyword>
<name>A0A934KJF8_9BACT</name>